<feature type="compositionally biased region" description="Low complexity" evidence="6">
    <location>
        <begin position="793"/>
        <end position="802"/>
    </location>
</feature>
<feature type="coiled-coil region" evidence="5">
    <location>
        <begin position="438"/>
        <end position="468"/>
    </location>
</feature>
<dbReference type="CDD" id="cd00065">
    <property type="entry name" value="FYVE_like_SF"/>
    <property type="match status" value="1"/>
</dbReference>
<dbReference type="SMART" id="SM00064">
    <property type="entry name" value="FYVE"/>
    <property type="match status" value="1"/>
</dbReference>
<feature type="compositionally biased region" description="Polar residues" evidence="6">
    <location>
        <begin position="883"/>
        <end position="905"/>
    </location>
</feature>
<feature type="region of interest" description="Disordered" evidence="6">
    <location>
        <begin position="1194"/>
        <end position="1224"/>
    </location>
</feature>
<dbReference type="InterPro" id="IPR011990">
    <property type="entry name" value="TPR-like_helical_dom_sf"/>
</dbReference>
<keyword evidence="5" id="KW-0175">Coiled coil</keyword>
<dbReference type="PANTHER" id="PTHR47553">
    <property type="entry name" value="MYOSIN-11"/>
    <property type="match status" value="1"/>
</dbReference>
<feature type="region of interest" description="Disordered" evidence="6">
    <location>
        <begin position="883"/>
        <end position="911"/>
    </location>
</feature>
<comment type="caution">
    <text evidence="8">The sequence shown here is derived from an EMBL/GenBank/DDBJ whole genome shotgun (WGS) entry which is preliminary data.</text>
</comment>
<feature type="domain" description="FYVE-type" evidence="7">
    <location>
        <begin position="85"/>
        <end position="184"/>
    </location>
</feature>
<dbReference type="InterPro" id="IPR013083">
    <property type="entry name" value="Znf_RING/FYVE/PHD"/>
</dbReference>
<sequence>MVFVEDQALTFFRVMDPSSPPNPNPSSRFLFPSIYLRFSISARHLRLPDRFFGFIFSFRFSVTPKRMLEKIGLPAKPSMRGGSWVVDASHCQGCSSQFTFINRKVCSFDVFLYWKKQFSYKMGNEGNIPRQTFLQRGFLFLLLQHHCRRCGGIFCNNCTQQRMILRGQGDAPVRICDPCKKIEEAARFELRYGNKKRTSKVNTKQALHEDEILSQILGTDGKQQSQHEVDHVASLVLESVSGSSSFSSVGEISAASGKEADILRTASVDVHNHSTLDVSLGNPEELRQKAVEEKKRHKILKAEGKSEEALQAFKRGKELERQAGALEIAQRKNRRMASRAIHAVGIQKIDGHEESAAAPKLSSRRGRDAKDDLTLELRELGWSDADVRESDKKSAKLSLEGELSNILAETIQRPSQGSKIGGGVDRSEVIALKKKALLLKREGKLAEAKEELKKAKILEKQIEEQELLGGAGDSDDELYALINSMDDDKQEELEIGHAPRVEFGLNTFLSDDLPNDGNFQVTEDDMHDPEMAAALKSFGWSEEEEEPLAGQGEKSVAFDIQSMQNQVLTLKREALNQKRAGNVSEAMELLKKAKLLEKDLESLQPSSAKLSSELKLESASPHVDAAAIQSVEKQNVDETLTSPFKPPPKSKIMIQKELLALKKAALSLRREGRMDEADETLKKGKFLEKQLEEMESAPKKLVEETTKGNIFEQQENLEIDPRRAVHKVGGKNMLDFTPLHEGDDRSLDLREELFENDVTEQDMHDPAMLSLLKNLGWSEDDNSESASMMNTTTKNMSKTNNAPLVSHPKPKRSKADIQRELLAIKRKSLALRRQGKTEEAEEELEKAKALESQISEMEVPTNANFMTVDSDGSGVLIPQKISSREQASGDEQISFGSLVPSSTSKRISKDGSVQVVNDSDIDFAGSQTQTSIEKLSLTFDESPVRTHLHQSQQTKDMLQLLSNKGDETLHSLLGHPVKSNDTDVKVSPVKSDSEGVFKEKISNEESDSILISSFRSQEQKLAHGVDALKDEILSRKRKAVALKREGKLVEAREELRQAKLLEKNLEDSQQSISVQEEASRSTSDNTSIRKENKSSPSEKPPSGRDRFKIQQESLSHKRNALKLRREGKTDEAEAELELAKALEKQLEEFEQGSTAANVPDSMSQVTDDVVVEDLFDPQLMSALKAIGLQGTIATTSQPHKKTEPHASFDSSNRKQHKGKADLEEQIKAEKLQALNFKRQGKQAEALESLRVAKRLEIKLASLAQHSN</sequence>
<keyword evidence="3" id="KW-0862">Zinc</keyword>
<evidence type="ECO:0000313" key="9">
    <source>
        <dbReference type="Proteomes" id="UP000734854"/>
    </source>
</evidence>
<accession>A0A8J5LBF4</accession>
<keyword evidence="1" id="KW-0479">Metal-binding</keyword>
<proteinExistence type="predicted"/>
<dbReference type="InterPro" id="IPR019734">
    <property type="entry name" value="TPR_rpt"/>
</dbReference>
<dbReference type="SUPFAM" id="SSF57903">
    <property type="entry name" value="FYVE/PHD zinc finger"/>
    <property type="match status" value="1"/>
</dbReference>
<feature type="region of interest" description="Disordered" evidence="6">
    <location>
        <begin position="793"/>
        <end position="814"/>
    </location>
</feature>
<evidence type="ECO:0000313" key="8">
    <source>
        <dbReference type="EMBL" id="KAG6512351.1"/>
    </source>
</evidence>
<dbReference type="Proteomes" id="UP000734854">
    <property type="component" value="Unassembled WGS sequence"/>
</dbReference>
<evidence type="ECO:0000256" key="5">
    <source>
        <dbReference type="SAM" id="Coils"/>
    </source>
</evidence>
<feature type="region of interest" description="Disordered" evidence="6">
    <location>
        <begin position="1066"/>
        <end position="1131"/>
    </location>
</feature>
<evidence type="ECO:0000256" key="3">
    <source>
        <dbReference type="ARBA" id="ARBA00022833"/>
    </source>
</evidence>
<dbReference type="PROSITE" id="PS50178">
    <property type="entry name" value="ZF_FYVE"/>
    <property type="match status" value="1"/>
</dbReference>
<dbReference type="InterPro" id="IPR017455">
    <property type="entry name" value="Znf_FYVE-rel"/>
</dbReference>
<dbReference type="AlphaFoldDB" id="A0A8J5LBF4"/>
<dbReference type="SUPFAM" id="SSF48452">
    <property type="entry name" value="TPR-like"/>
    <property type="match status" value="1"/>
</dbReference>
<evidence type="ECO:0000256" key="6">
    <source>
        <dbReference type="SAM" id="MobiDB-lite"/>
    </source>
</evidence>
<organism evidence="8 9">
    <name type="scientific">Zingiber officinale</name>
    <name type="common">Ginger</name>
    <name type="synonym">Amomum zingiber</name>
    <dbReference type="NCBI Taxonomy" id="94328"/>
    <lineage>
        <taxon>Eukaryota</taxon>
        <taxon>Viridiplantae</taxon>
        <taxon>Streptophyta</taxon>
        <taxon>Embryophyta</taxon>
        <taxon>Tracheophyta</taxon>
        <taxon>Spermatophyta</taxon>
        <taxon>Magnoliopsida</taxon>
        <taxon>Liliopsida</taxon>
        <taxon>Zingiberales</taxon>
        <taxon>Zingiberaceae</taxon>
        <taxon>Zingiber</taxon>
    </lineage>
</organism>
<protein>
    <recommendedName>
        <fullName evidence="7">FYVE-type domain-containing protein</fullName>
    </recommendedName>
</protein>
<feature type="compositionally biased region" description="Polar residues" evidence="6">
    <location>
        <begin position="1067"/>
        <end position="1086"/>
    </location>
</feature>
<evidence type="ECO:0000259" key="7">
    <source>
        <dbReference type="PROSITE" id="PS50178"/>
    </source>
</evidence>
<dbReference type="EMBL" id="JACMSC010000008">
    <property type="protein sequence ID" value="KAG6512351.1"/>
    <property type="molecule type" value="Genomic_DNA"/>
</dbReference>
<dbReference type="InterPro" id="IPR000306">
    <property type="entry name" value="Znf_FYVE"/>
</dbReference>
<keyword evidence="9" id="KW-1185">Reference proteome</keyword>
<evidence type="ECO:0000256" key="2">
    <source>
        <dbReference type="ARBA" id="ARBA00022771"/>
    </source>
</evidence>
<dbReference type="GO" id="GO:0008270">
    <property type="term" value="F:zinc ion binding"/>
    <property type="evidence" value="ECO:0007669"/>
    <property type="project" value="UniProtKB-KW"/>
</dbReference>
<dbReference type="Gene3D" id="3.30.40.10">
    <property type="entry name" value="Zinc/RING finger domain, C3HC4 (zinc finger)"/>
    <property type="match status" value="1"/>
</dbReference>
<evidence type="ECO:0000256" key="1">
    <source>
        <dbReference type="ARBA" id="ARBA00022723"/>
    </source>
</evidence>
<keyword evidence="2 4" id="KW-0863">Zinc-finger</keyword>
<dbReference type="PANTHER" id="PTHR47553:SF1">
    <property type="entry name" value="RING_FYVE_PHD ZINC FINGER SUPERFAMILY PROTEIN"/>
    <property type="match status" value="1"/>
</dbReference>
<dbReference type="SMART" id="SM00028">
    <property type="entry name" value="TPR"/>
    <property type="match status" value="7"/>
</dbReference>
<reference evidence="8 9" key="1">
    <citation type="submission" date="2020-08" db="EMBL/GenBank/DDBJ databases">
        <title>Plant Genome Project.</title>
        <authorList>
            <person name="Zhang R.-G."/>
        </authorList>
    </citation>
    <scope>NUCLEOTIDE SEQUENCE [LARGE SCALE GENOMIC DNA]</scope>
    <source>
        <tissue evidence="8">Rhizome</tissue>
    </source>
</reference>
<dbReference type="Pfam" id="PF01363">
    <property type="entry name" value="FYVE"/>
    <property type="match status" value="1"/>
</dbReference>
<evidence type="ECO:0000256" key="4">
    <source>
        <dbReference type="PROSITE-ProRule" id="PRU00091"/>
    </source>
</evidence>
<dbReference type="InterPro" id="IPR011011">
    <property type="entry name" value="Znf_FYVE_PHD"/>
</dbReference>
<gene>
    <name evidence="8" type="ORF">ZIOFF_030453</name>
</gene>
<name>A0A8J5LBF4_ZINOF</name>